<protein>
    <submittedName>
        <fullName evidence="1">Uncharacterized protein</fullName>
    </submittedName>
</protein>
<reference evidence="1 2" key="1">
    <citation type="journal article" date="2018" name="BMC Genomics">
        <title>Comparative genome analyses reveal sequence features reflecting distinct modes of host-adaptation between dicot and monocot powdery mildew.</title>
        <authorList>
            <person name="Wu Y."/>
            <person name="Ma X."/>
            <person name="Pan Z."/>
            <person name="Kale S.D."/>
            <person name="Song Y."/>
            <person name="King H."/>
            <person name="Zhang Q."/>
            <person name="Presley C."/>
            <person name="Deng X."/>
            <person name="Wei C.I."/>
            <person name="Xiao S."/>
        </authorList>
    </citation>
    <scope>NUCLEOTIDE SEQUENCE [LARGE SCALE GENOMIC DNA]</scope>
    <source>
        <strain evidence="1">UMSG2</strain>
    </source>
</reference>
<dbReference type="EMBL" id="MCFK01007311">
    <property type="protein sequence ID" value="RKF57600.1"/>
    <property type="molecule type" value="Genomic_DNA"/>
</dbReference>
<dbReference type="AlphaFoldDB" id="A0A420HJK4"/>
<dbReference type="Proteomes" id="UP000286134">
    <property type="component" value="Unassembled WGS sequence"/>
</dbReference>
<organism evidence="1 2">
    <name type="scientific">Erysiphe neolycopersici</name>
    <dbReference type="NCBI Taxonomy" id="212602"/>
    <lineage>
        <taxon>Eukaryota</taxon>
        <taxon>Fungi</taxon>
        <taxon>Dikarya</taxon>
        <taxon>Ascomycota</taxon>
        <taxon>Pezizomycotina</taxon>
        <taxon>Leotiomycetes</taxon>
        <taxon>Erysiphales</taxon>
        <taxon>Erysiphaceae</taxon>
        <taxon>Erysiphe</taxon>
    </lineage>
</organism>
<evidence type="ECO:0000313" key="2">
    <source>
        <dbReference type="Proteomes" id="UP000286134"/>
    </source>
</evidence>
<sequence length="290" mass="33111">MLVDDLETSPRPNPLILWPQYSNRKVVEKSILSLTTSSLEKHNRHATDVNVSDRPIQAEKISIIQSPVIPYIVNIRVGNFILKNIELEYLTDHISPKRSERQRIKKAYHINANEYKSRKCPINQKNRSLDLIGELVHIKNQPTQSVLSPPDPKNSKKINDAQVKLAPIEPSLGADGRLEQIDKKYDIETNNAIDLAHNPVTDLMIVDDNKPKVYAGEKRKRSDLYEIEKKKTMSAGTMRAIIDIVDKMGNTYTKNALKSELLVPTVLISKDTLIPKYYKQAINDPYMKKH</sequence>
<evidence type="ECO:0000313" key="1">
    <source>
        <dbReference type="EMBL" id="RKF57600.1"/>
    </source>
</evidence>
<gene>
    <name evidence="1" type="ORF">OnM2_073066</name>
</gene>
<proteinExistence type="predicted"/>
<name>A0A420HJK4_9PEZI</name>
<dbReference type="STRING" id="212602.A0A420HJK4"/>
<comment type="caution">
    <text evidence="1">The sequence shown here is derived from an EMBL/GenBank/DDBJ whole genome shotgun (WGS) entry which is preliminary data.</text>
</comment>
<accession>A0A420HJK4</accession>
<keyword evidence="2" id="KW-1185">Reference proteome</keyword>